<dbReference type="AlphaFoldDB" id="A0A3N5YLM5"/>
<dbReference type="Proteomes" id="UP000275281">
    <property type="component" value="Unassembled WGS sequence"/>
</dbReference>
<comment type="caution">
    <text evidence="1">The sequence shown here is derived from an EMBL/GenBank/DDBJ whole genome shotgun (WGS) entry which is preliminary data.</text>
</comment>
<reference evidence="1 2" key="1">
    <citation type="submission" date="2018-11" db="EMBL/GenBank/DDBJ databases">
        <authorList>
            <person name="Ye M.-Q."/>
            <person name="Du Z.-J."/>
        </authorList>
    </citation>
    <scope>NUCLEOTIDE SEQUENCE [LARGE SCALE GENOMIC DNA]</scope>
    <source>
        <strain evidence="1 2">U0105</strain>
    </source>
</reference>
<dbReference type="EMBL" id="RPOK01000004">
    <property type="protein sequence ID" value="RPJ66101.1"/>
    <property type="molecule type" value="Genomic_DNA"/>
</dbReference>
<protein>
    <submittedName>
        <fullName evidence="1">DUF1365 domain-containing protein</fullName>
    </submittedName>
</protein>
<sequence>MIESAIYQGKVHHERVHPTQHSFEYALSLFWLKLDELPHLTKSLRHFSISRLSFHRFKLSDYFVHKDLNSTCDLIEAIKERMVHLGATSALDGDIFFLGQLRSMGIYFSPVNFYYHRNEESQVFDYMLAEVSNTPWNEKHYYLVDLKQQHDTQKTFHVSPFNPIDMTYKWQVSQPDERLSLALSCYQEHRHFTASIAMKKQPLTDRTLRALTLKMPSTTLFSLIGIYWQALKLFIKRTPVYGHPGSIQSHVQENNNVTK</sequence>
<keyword evidence="2" id="KW-1185">Reference proteome</keyword>
<dbReference type="Pfam" id="PF07103">
    <property type="entry name" value="DUF1365"/>
    <property type="match status" value="1"/>
</dbReference>
<gene>
    <name evidence="1" type="ORF">DRW07_12140</name>
</gene>
<organism evidence="1 2">
    <name type="scientific">Alteromonas sediminis</name>
    <dbReference type="NCBI Taxonomy" id="2259342"/>
    <lineage>
        <taxon>Bacteria</taxon>
        <taxon>Pseudomonadati</taxon>
        <taxon>Pseudomonadota</taxon>
        <taxon>Gammaproteobacteria</taxon>
        <taxon>Alteromonadales</taxon>
        <taxon>Alteromonadaceae</taxon>
        <taxon>Alteromonas/Salinimonas group</taxon>
        <taxon>Alteromonas</taxon>
    </lineage>
</organism>
<evidence type="ECO:0000313" key="2">
    <source>
        <dbReference type="Proteomes" id="UP000275281"/>
    </source>
</evidence>
<evidence type="ECO:0000313" key="1">
    <source>
        <dbReference type="EMBL" id="RPJ66101.1"/>
    </source>
</evidence>
<dbReference type="InterPro" id="IPR010775">
    <property type="entry name" value="DUF1365"/>
</dbReference>
<dbReference type="PANTHER" id="PTHR33973">
    <property type="entry name" value="OS07G0153300 PROTEIN"/>
    <property type="match status" value="1"/>
</dbReference>
<dbReference type="PANTHER" id="PTHR33973:SF4">
    <property type="entry name" value="OS07G0153300 PROTEIN"/>
    <property type="match status" value="1"/>
</dbReference>
<dbReference type="OrthoDB" id="9778801at2"/>
<name>A0A3N5YLM5_9ALTE</name>
<proteinExistence type="predicted"/>
<accession>A0A3N5YLM5</accession>